<evidence type="ECO:0000256" key="6">
    <source>
        <dbReference type="ARBA" id="ARBA00022824"/>
    </source>
</evidence>
<feature type="region of interest" description="Disordered" evidence="13">
    <location>
        <begin position="406"/>
        <end position="427"/>
    </location>
</feature>
<gene>
    <name evidence="14" type="ORF">HGRIS_012798</name>
</gene>
<feature type="region of interest" description="Disordered" evidence="13">
    <location>
        <begin position="1349"/>
        <end position="1369"/>
    </location>
</feature>
<evidence type="ECO:0000256" key="7">
    <source>
        <dbReference type="ARBA" id="ARBA00023006"/>
    </source>
</evidence>
<feature type="region of interest" description="Disordered" evidence="13">
    <location>
        <begin position="651"/>
        <end position="698"/>
    </location>
</feature>
<evidence type="ECO:0000256" key="10">
    <source>
        <dbReference type="ARBA" id="ARBA00024479"/>
    </source>
</evidence>
<keyword evidence="8" id="KW-0445">Lipid transport</keyword>
<dbReference type="PANTHER" id="PTHR13190:SF1">
    <property type="entry name" value="AUTOPHAGY-RELATED 2, ISOFORM A"/>
    <property type="match status" value="1"/>
</dbReference>
<evidence type="ECO:0000256" key="12">
    <source>
        <dbReference type="ARBA" id="ARBA00024631"/>
    </source>
</evidence>
<comment type="catalytic activity">
    <reaction evidence="12">
        <text>a 1,2-diacyl-sn-glycero-3-phosphocholine(in) = a 1,2-diacyl-sn-glycero-3-phosphocholine(out)</text>
        <dbReference type="Rhea" id="RHEA:38571"/>
        <dbReference type="ChEBI" id="CHEBI:57643"/>
    </reaction>
</comment>
<evidence type="ECO:0000256" key="11">
    <source>
        <dbReference type="ARBA" id="ARBA00024615"/>
    </source>
</evidence>
<feature type="region of interest" description="Disordered" evidence="13">
    <location>
        <begin position="614"/>
        <end position="635"/>
    </location>
</feature>
<reference evidence="15" key="1">
    <citation type="submission" date="2024-06" db="EMBL/GenBank/DDBJ databases">
        <title>Multi-omics analyses provide insights into the biosynthesis of the anticancer antibiotic pleurotin in Hohenbuehelia grisea.</title>
        <authorList>
            <person name="Weaver J.A."/>
            <person name="Alberti F."/>
        </authorList>
    </citation>
    <scope>NUCLEOTIDE SEQUENCE [LARGE SCALE GENOMIC DNA]</scope>
    <source>
        <strain evidence="15">T-177</strain>
    </source>
</reference>
<evidence type="ECO:0000256" key="8">
    <source>
        <dbReference type="ARBA" id="ARBA00023055"/>
    </source>
</evidence>
<feature type="region of interest" description="Disordered" evidence="13">
    <location>
        <begin position="166"/>
        <end position="194"/>
    </location>
</feature>
<feature type="compositionally biased region" description="Low complexity" evidence="13">
    <location>
        <begin position="408"/>
        <end position="425"/>
    </location>
</feature>
<comment type="similarity">
    <text evidence="3">Belongs to the ATG2 family.</text>
</comment>
<dbReference type="InterPro" id="IPR026849">
    <property type="entry name" value="ATG2"/>
</dbReference>
<keyword evidence="6" id="KW-0256">Endoplasmic reticulum</keyword>
<proteinExistence type="inferred from homology"/>
<dbReference type="EMBL" id="JASNQZ010000015">
    <property type="protein sequence ID" value="KAL0946598.1"/>
    <property type="molecule type" value="Genomic_DNA"/>
</dbReference>
<keyword evidence="9" id="KW-0472">Membrane</keyword>
<evidence type="ECO:0000256" key="5">
    <source>
        <dbReference type="ARBA" id="ARBA00022448"/>
    </source>
</evidence>
<accession>A0ABR3ITI3</accession>
<comment type="catalytic activity">
    <reaction evidence="10">
        <text>a 1,2-diacyl-sn-glycero-3-phospho-L-serine(in) = a 1,2-diacyl-sn-glycero-3-phospho-L-serine(out)</text>
        <dbReference type="Rhea" id="RHEA:38663"/>
        <dbReference type="ChEBI" id="CHEBI:57262"/>
    </reaction>
</comment>
<dbReference type="Proteomes" id="UP001556367">
    <property type="component" value="Unassembled WGS sequence"/>
</dbReference>
<keyword evidence="7" id="KW-0072">Autophagy</keyword>
<evidence type="ECO:0000256" key="9">
    <source>
        <dbReference type="ARBA" id="ARBA00023136"/>
    </source>
</evidence>
<name>A0ABR3ITI3_9AGAR</name>
<comment type="catalytic activity">
    <reaction evidence="11">
        <text>a 1,2-diacyl-sn-glycero-3-phosphoethanolamine(in) = a 1,2-diacyl-sn-glycero-3-phosphoethanolamine(out)</text>
        <dbReference type="Rhea" id="RHEA:38895"/>
        <dbReference type="ChEBI" id="CHEBI:64612"/>
    </reaction>
</comment>
<evidence type="ECO:0000256" key="3">
    <source>
        <dbReference type="ARBA" id="ARBA00009714"/>
    </source>
</evidence>
<feature type="region of interest" description="Disordered" evidence="13">
    <location>
        <begin position="767"/>
        <end position="804"/>
    </location>
</feature>
<dbReference type="PANTHER" id="PTHR13190">
    <property type="entry name" value="AUTOPHAGY-RELATED 2, ISOFORM A"/>
    <property type="match status" value="1"/>
</dbReference>
<sequence>MSSWFPSWMPGIPSMSFALPSAIQRRFISFVLKKSLGHFFRPGQLDSHQIDSQIGSGYVQINDLELDNQAINSLTSGLPLELHDGSISSVTARIPWPNPLTSTLGLTLNSLHLVFHLTPTRRSPQVPAMNMSDSVVSVAESFLHDELSTKEEADLRESLYAPLPHHVSEDHNVPGGLDPFLSAPEEDPQSDTDPAGVSMFAALIERLLARFEFLATDLKFTIVLPGQTSLTLSVDELQYAAMAGEDVGSDTLPQSSGALRKISIRGVRVRSCNLRSQHVTSPTLGSTTLSQSHTPRRSPEPSSPASSSSSLDEETQMMMSQSIACFPPRPPSPSSSVSSSMYESAISTASPLHNEAEGNPRLSPRIPVAHEPPSPIQKSSPTPREEPPDDLILSLGTEPIVFELRTPSTSNASGSAGESSSQPTSRLGQVEGLNASLTMGVISIAMRAHHLRGILDIADAWQRHQPEPAGKGKSPSLEPSPATPAWLHGFQANLHIRGVVALLLPPPDPNTALLARDLVDQFFIRPLVPPPLSHGYVRAHIETIVGSFAFTGQGSPPISAPQSTPQTLSPSMTFDVRDMSILAFHKLPTQPEQPLGKELLASPILITDTLLSSQYPSTHQHPRSDSKPDSYPQLPTFDIVNYADAANWHHGTKQSMWRTRPKAKERSDTRKHRGQTSLPASPRNVAVDLPTSANPDASDALTQAVRISINMSPEDERGSRRSRSHASTVVKVDVVPLQVFIDLGHISGQAGAIAFLDEALDSTIRSSSSHFARDKGHKSDSDSDLETPPATPKPQKAWTEAQAREQERRRLERLVLEDLDLDIDYQTTLKKSNSKRKQKGLVPSGNTLEVKVSLAFVRVQVRCPSQPDRPQRSGALVLDLHGIDISTPTQRERSARFQQADARQEAAQKDAALFVSFTRILLSSSLAGSRKAVAFISIGPLAEVDRSSNEWDDHFVEPLKPVLSLFKPSSPSENLVTTAMTVDVPSVHVVVSKDLLDGLQYWADDISQFVDSAFGGKDTQGDGADGRDASMIGSRFFAKSRSGSGTGSGLTVGRSPSQNETIVKVLVSEAQVRVLLPRHKDEGLPARPFDLRALDIDILMELKPEGKDETVLTLGIMDLTISDTNAAGSKLQFLNLTSPRSLSSSPKSMIKLRFTSMVIPETTAKETRINVTLWGFTFSIFPDFAWLADMAVFAKAPPGAFESVIPSERTRITLKIMNGSVRALAPNNPGSIVLYLGDLGFSTVIEGSSADTTFKLDTTSTAILVVDDLSSCTPNFESPSPLEGVLFWRKIGYALLTELDDLALNFSSSALLKPPDVQVVVNGVRLRLHLCADTLTAVIAFASDLGSVFQPPPESRPHKPPRRPTLISEQSSNQLLSSLDEHAFRKVVGLGSGADMIGDDLPTNLDYLDDSFSAAAGLRELRDDDLEDFDTEEHTTDEPANLVPTTGVVSRVGGETIKMLLPEPIHITENHFDNLPPIAEDGSSERRDTTLRIGIHNGDITLFLYDGYDWVRTRRIIEEEVREMRRRLAKIRQLVATGQTADPSIEETSALLFNSMYIGLEKDVGELEPGALIAAIDEELREDHETATQSTWEPLGNPVSGKSSAPPTRIHGKRLARARGSSIEIRLMNLNAEIDKYREEEPTISRVFATVQDLEILDHIKTSTWKKFLTELRSDPRGNVRETESNMVRVELLSVHPVHGHPSDEARLKAKILPLRLYVDQDALDFLKKFFSFKDPEASPPVESDSDEIYFQHAEVFPVDIKLDYKPRRVDYRALKEGKTIELMNFFHFDGAEMTLRHITLSGITGWPRFFDLLNDLWTPDVKATQLVDVISGVAPIRSMVNVGSGFADLVLLPLAQYKKDGRIVRGVQKGATSFVKSTAMEAVKMGVSLATGTQVILEQAEGVLGGQFAHPITTETLSVPTFDESDFSGRMSSSDDAEADLISKYAEQPTNIKEGVQSAYTSMRRNLNSAAQTILAVPMEVYERSGNEGPVRAVIRAVPIAVLKPMIGASEAVSKTLMGLHNTLDPSVRQENQEKYKQR</sequence>
<feature type="compositionally biased region" description="Polar residues" evidence="13">
    <location>
        <begin position="341"/>
        <end position="351"/>
    </location>
</feature>
<comment type="subcellular location">
    <subcellularLocation>
        <location evidence="1">Endoplasmic reticulum membrane</location>
        <topology evidence="1">Peripheral membrane protein</topology>
    </subcellularLocation>
    <subcellularLocation>
        <location evidence="2">Preautophagosomal structure membrane</location>
        <topology evidence="2">Peripheral membrane protein</topology>
    </subcellularLocation>
</comment>
<feature type="region of interest" description="Disordered" evidence="13">
    <location>
        <begin position="1587"/>
        <end position="1610"/>
    </location>
</feature>
<feature type="region of interest" description="Disordered" evidence="13">
    <location>
        <begin position="275"/>
        <end position="392"/>
    </location>
</feature>
<feature type="compositionally biased region" description="Basic and acidic residues" evidence="13">
    <location>
        <begin position="771"/>
        <end position="781"/>
    </location>
</feature>
<evidence type="ECO:0000256" key="2">
    <source>
        <dbReference type="ARBA" id="ARBA00004623"/>
    </source>
</evidence>
<evidence type="ECO:0000256" key="4">
    <source>
        <dbReference type="ARBA" id="ARBA00018070"/>
    </source>
</evidence>
<dbReference type="Pfam" id="PF13329">
    <property type="entry name" value="ATG2_CAD"/>
    <property type="match status" value="1"/>
</dbReference>
<evidence type="ECO:0000313" key="15">
    <source>
        <dbReference type="Proteomes" id="UP001556367"/>
    </source>
</evidence>
<protein>
    <recommendedName>
        <fullName evidence="4">Autophagy-related protein 2</fullName>
    </recommendedName>
</protein>
<evidence type="ECO:0000313" key="14">
    <source>
        <dbReference type="EMBL" id="KAL0946598.1"/>
    </source>
</evidence>
<evidence type="ECO:0000256" key="1">
    <source>
        <dbReference type="ARBA" id="ARBA00004406"/>
    </source>
</evidence>
<feature type="compositionally biased region" description="Polar residues" evidence="13">
    <location>
        <begin position="275"/>
        <end position="293"/>
    </location>
</feature>
<comment type="caution">
    <text evidence="14">The sequence shown here is derived from an EMBL/GenBank/DDBJ whole genome shotgun (WGS) entry which is preliminary data.</text>
</comment>
<keyword evidence="5" id="KW-0813">Transport</keyword>
<keyword evidence="15" id="KW-1185">Reference proteome</keyword>
<evidence type="ECO:0000256" key="13">
    <source>
        <dbReference type="SAM" id="MobiDB-lite"/>
    </source>
</evidence>
<organism evidence="14 15">
    <name type="scientific">Hohenbuehelia grisea</name>
    <dbReference type="NCBI Taxonomy" id="104357"/>
    <lineage>
        <taxon>Eukaryota</taxon>
        <taxon>Fungi</taxon>
        <taxon>Dikarya</taxon>
        <taxon>Basidiomycota</taxon>
        <taxon>Agaricomycotina</taxon>
        <taxon>Agaricomycetes</taxon>
        <taxon>Agaricomycetidae</taxon>
        <taxon>Agaricales</taxon>
        <taxon>Pleurotineae</taxon>
        <taxon>Pleurotaceae</taxon>
        <taxon>Hohenbuehelia</taxon>
    </lineage>
</organism>